<dbReference type="Pfam" id="PF09388">
    <property type="entry name" value="SpoOE-like"/>
    <property type="match status" value="1"/>
</dbReference>
<sequence>MDKREEELRGNIYKAWDKHGRGSKELIEASEDLDKYMNEHYYRKMIKNERRQ</sequence>
<evidence type="ECO:0000313" key="1">
    <source>
        <dbReference type="EMBL" id="OOM81839.1"/>
    </source>
</evidence>
<name>A0A1S8TW47_9CLOT</name>
<dbReference type="SUPFAM" id="SSF140500">
    <property type="entry name" value="BAS1536-like"/>
    <property type="match status" value="1"/>
</dbReference>
<dbReference type="GO" id="GO:0043937">
    <property type="term" value="P:regulation of sporulation"/>
    <property type="evidence" value="ECO:0007669"/>
    <property type="project" value="InterPro"/>
</dbReference>
<comment type="caution">
    <text evidence="1">The sequence shown here is derived from an EMBL/GenBank/DDBJ whole genome shotgun (WGS) entry which is preliminary data.</text>
</comment>
<keyword evidence="2" id="KW-1185">Reference proteome</keyword>
<dbReference type="AlphaFoldDB" id="A0A1S8TW47"/>
<dbReference type="EMBL" id="LZZM01000045">
    <property type="protein sequence ID" value="OOM81839.1"/>
    <property type="molecule type" value="Genomic_DNA"/>
</dbReference>
<organism evidence="1 2">
    <name type="scientific">Clostridium puniceum</name>
    <dbReference type="NCBI Taxonomy" id="29367"/>
    <lineage>
        <taxon>Bacteria</taxon>
        <taxon>Bacillati</taxon>
        <taxon>Bacillota</taxon>
        <taxon>Clostridia</taxon>
        <taxon>Eubacteriales</taxon>
        <taxon>Clostridiaceae</taxon>
        <taxon>Clostridium</taxon>
    </lineage>
</organism>
<evidence type="ECO:0008006" key="3">
    <source>
        <dbReference type="Google" id="ProtNLM"/>
    </source>
</evidence>
<dbReference type="Gene3D" id="4.10.280.10">
    <property type="entry name" value="Helix-loop-helix DNA-binding domain"/>
    <property type="match status" value="1"/>
</dbReference>
<reference evidence="1 2" key="1">
    <citation type="submission" date="2016-05" db="EMBL/GenBank/DDBJ databases">
        <title>Microbial solvent formation.</title>
        <authorList>
            <person name="Poehlein A."/>
            <person name="Montoya Solano J.D."/>
            <person name="Flitsch S."/>
            <person name="Krabben P."/>
            <person name="Duerre P."/>
            <person name="Daniel R."/>
        </authorList>
    </citation>
    <scope>NUCLEOTIDE SEQUENCE [LARGE SCALE GENOMIC DNA]</scope>
    <source>
        <strain evidence="1 2">DSM 2619</strain>
    </source>
</reference>
<dbReference type="Proteomes" id="UP000190890">
    <property type="component" value="Unassembled WGS sequence"/>
</dbReference>
<gene>
    <name evidence="1" type="ORF">CLPUN_08010</name>
</gene>
<dbReference type="RefSeq" id="WP_077846083.1">
    <property type="nucleotide sequence ID" value="NZ_LZZM01000045.1"/>
</dbReference>
<dbReference type="InterPro" id="IPR018540">
    <property type="entry name" value="Spo0E-like"/>
</dbReference>
<dbReference type="InterPro" id="IPR036638">
    <property type="entry name" value="HLH_DNA-bd_sf"/>
</dbReference>
<evidence type="ECO:0000313" key="2">
    <source>
        <dbReference type="Proteomes" id="UP000190890"/>
    </source>
</evidence>
<dbReference type="GO" id="GO:0046983">
    <property type="term" value="F:protein dimerization activity"/>
    <property type="evidence" value="ECO:0007669"/>
    <property type="project" value="InterPro"/>
</dbReference>
<accession>A0A1S8TW47</accession>
<proteinExistence type="predicted"/>
<dbReference type="OrthoDB" id="1944558at2"/>
<protein>
    <recommendedName>
        <fullName evidence="3">Spo0E like sporulation regulatory protein</fullName>
    </recommendedName>
</protein>
<dbReference type="InterPro" id="IPR037208">
    <property type="entry name" value="Spo0E-like_sf"/>
</dbReference>